<name>A0A5J4TVM0_9EUKA</name>
<protein>
    <submittedName>
        <fullName evidence="1">Uncharacterized protein</fullName>
    </submittedName>
</protein>
<sequence>QQARFCYCPVCGSPVAYGVAFGNSVAYGVTLGNREILFEFILVLFKEENYPYYYILGGGVVLAQDQGTSYLQCSY</sequence>
<dbReference type="AlphaFoldDB" id="A0A5J4TVM0"/>
<organism evidence="1 2">
    <name type="scientific">Streblomastix strix</name>
    <dbReference type="NCBI Taxonomy" id="222440"/>
    <lineage>
        <taxon>Eukaryota</taxon>
        <taxon>Metamonada</taxon>
        <taxon>Preaxostyla</taxon>
        <taxon>Oxymonadida</taxon>
        <taxon>Streblomastigidae</taxon>
        <taxon>Streblomastix</taxon>
    </lineage>
</organism>
<comment type="caution">
    <text evidence="1">The sequence shown here is derived from an EMBL/GenBank/DDBJ whole genome shotgun (WGS) entry which is preliminary data.</text>
</comment>
<reference evidence="1 2" key="1">
    <citation type="submission" date="2019-03" db="EMBL/GenBank/DDBJ databases">
        <title>Single cell metagenomics reveals metabolic interactions within the superorganism composed of flagellate Streblomastix strix and complex community of Bacteroidetes bacteria on its surface.</title>
        <authorList>
            <person name="Treitli S.C."/>
            <person name="Kolisko M."/>
            <person name="Husnik F."/>
            <person name="Keeling P."/>
            <person name="Hampl V."/>
        </authorList>
    </citation>
    <scope>NUCLEOTIDE SEQUENCE [LARGE SCALE GENOMIC DNA]</scope>
    <source>
        <strain evidence="1">ST1C</strain>
    </source>
</reference>
<proteinExistence type="predicted"/>
<evidence type="ECO:0000313" key="1">
    <source>
        <dbReference type="EMBL" id="KAA6361929.1"/>
    </source>
</evidence>
<accession>A0A5J4TVM0</accession>
<dbReference type="EMBL" id="SNRW01024879">
    <property type="protein sequence ID" value="KAA6361929.1"/>
    <property type="molecule type" value="Genomic_DNA"/>
</dbReference>
<evidence type="ECO:0000313" key="2">
    <source>
        <dbReference type="Proteomes" id="UP000324800"/>
    </source>
</evidence>
<gene>
    <name evidence="1" type="ORF">EZS28_042544</name>
</gene>
<feature type="non-terminal residue" evidence="1">
    <location>
        <position position="1"/>
    </location>
</feature>
<dbReference type="Proteomes" id="UP000324800">
    <property type="component" value="Unassembled WGS sequence"/>
</dbReference>